<dbReference type="GO" id="GO:0005543">
    <property type="term" value="F:phospholipid binding"/>
    <property type="evidence" value="ECO:0000318"/>
    <property type="project" value="GO_Central"/>
</dbReference>
<protein>
    <recommendedName>
        <fullName evidence="1">PH domain-containing protein</fullName>
    </recommendedName>
</protein>
<dbReference type="Proteomes" id="UP000001593">
    <property type="component" value="Unassembled WGS sequence"/>
</dbReference>
<dbReference type="KEGG" id="nve:5515581"/>
<gene>
    <name evidence="2" type="ORF">NEMVEDRAFT_v1g97640</name>
</gene>
<proteinExistence type="predicted"/>
<dbReference type="SUPFAM" id="SSF50729">
    <property type="entry name" value="PH domain-like"/>
    <property type="match status" value="1"/>
</dbReference>
<dbReference type="PhylomeDB" id="A7RY68"/>
<evidence type="ECO:0000313" key="2">
    <source>
        <dbReference type="EMBL" id="EDO43584.1"/>
    </source>
</evidence>
<dbReference type="HOGENOM" id="CLU_085092_1_0_1"/>
<dbReference type="Pfam" id="PF00169">
    <property type="entry name" value="PH"/>
    <property type="match status" value="1"/>
</dbReference>
<dbReference type="InterPro" id="IPR001849">
    <property type="entry name" value="PH_domain"/>
</dbReference>
<dbReference type="FunFam" id="2.30.29.30:FF:000027">
    <property type="entry name" value="Non-specific serine/threonine protein kinase"/>
    <property type="match status" value="1"/>
</dbReference>
<dbReference type="AlphaFoldDB" id="A7RY68"/>
<name>A7RY68_NEMVE</name>
<dbReference type="eggNOG" id="KOG0690">
    <property type="taxonomic scope" value="Eukaryota"/>
</dbReference>
<dbReference type="PANTHER" id="PTHR14336">
    <property type="entry name" value="TANDEM PH DOMAIN CONTAINING PROTEIN"/>
    <property type="match status" value="1"/>
</dbReference>
<dbReference type="GO" id="GO:0005886">
    <property type="term" value="C:plasma membrane"/>
    <property type="evidence" value="ECO:0000318"/>
    <property type="project" value="GO_Central"/>
</dbReference>
<dbReference type="InterPro" id="IPR051707">
    <property type="entry name" value="PI-Interact_SigTrans_Reg"/>
</dbReference>
<dbReference type="OMA" id="NCFVITI"/>
<dbReference type="InterPro" id="IPR011993">
    <property type="entry name" value="PH-like_dom_sf"/>
</dbReference>
<dbReference type="EMBL" id="DS469552">
    <property type="protein sequence ID" value="EDO43584.1"/>
    <property type="molecule type" value="Genomic_DNA"/>
</dbReference>
<dbReference type="InParanoid" id="A7RY68"/>
<organism evidence="2 3">
    <name type="scientific">Nematostella vectensis</name>
    <name type="common">Starlet sea anemone</name>
    <dbReference type="NCBI Taxonomy" id="45351"/>
    <lineage>
        <taxon>Eukaryota</taxon>
        <taxon>Metazoa</taxon>
        <taxon>Cnidaria</taxon>
        <taxon>Anthozoa</taxon>
        <taxon>Hexacorallia</taxon>
        <taxon>Actiniaria</taxon>
        <taxon>Edwardsiidae</taxon>
        <taxon>Nematostella</taxon>
    </lineage>
</organism>
<sequence>MSSTSPAQGATLIKVGWLQKRGEYIKNWRPRFFQLWSDGSFIGYKEVPKNKELEPLNNFTVVGAEVLKTEKPKPNTFFLRIIQWTTFVQRTFHVDTPEEREEWINAIQQVAEQCK</sequence>
<dbReference type="SMART" id="SM00233">
    <property type="entry name" value="PH"/>
    <property type="match status" value="1"/>
</dbReference>
<keyword evidence="3" id="KW-1185">Reference proteome</keyword>
<evidence type="ECO:0000313" key="3">
    <source>
        <dbReference type="Proteomes" id="UP000001593"/>
    </source>
</evidence>
<dbReference type="GO" id="GO:0043325">
    <property type="term" value="F:phosphatidylinositol-3,4-bisphosphate binding"/>
    <property type="evidence" value="ECO:0000318"/>
    <property type="project" value="GO_Central"/>
</dbReference>
<dbReference type="CDD" id="cd01241">
    <property type="entry name" value="PH_PKB"/>
    <property type="match status" value="1"/>
</dbReference>
<dbReference type="PROSITE" id="PS50003">
    <property type="entry name" value="PH_DOMAIN"/>
    <property type="match status" value="1"/>
</dbReference>
<dbReference type="InterPro" id="IPR039026">
    <property type="entry name" value="PH_PKB"/>
</dbReference>
<feature type="domain" description="PH" evidence="1">
    <location>
        <begin position="11"/>
        <end position="112"/>
    </location>
</feature>
<dbReference type="STRING" id="45351.A7RY68"/>
<dbReference type="PANTHER" id="PTHR14336:SF8">
    <property type="entry name" value="PROTEIN OPY1"/>
    <property type="match status" value="1"/>
</dbReference>
<dbReference type="Gene3D" id="2.30.29.30">
    <property type="entry name" value="Pleckstrin-homology domain (PH domain)/Phosphotyrosine-binding domain (PTB)"/>
    <property type="match status" value="1"/>
</dbReference>
<evidence type="ECO:0000259" key="1">
    <source>
        <dbReference type="PROSITE" id="PS50003"/>
    </source>
</evidence>
<feature type="non-terminal residue" evidence="2">
    <location>
        <position position="115"/>
    </location>
</feature>
<accession>A7RY68</accession>
<reference evidence="2 3" key="1">
    <citation type="journal article" date="2007" name="Science">
        <title>Sea anemone genome reveals ancestral eumetazoan gene repertoire and genomic organization.</title>
        <authorList>
            <person name="Putnam N.H."/>
            <person name="Srivastava M."/>
            <person name="Hellsten U."/>
            <person name="Dirks B."/>
            <person name="Chapman J."/>
            <person name="Salamov A."/>
            <person name="Terry A."/>
            <person name="Shapiro H."/>
            <person name="Lindquist E."/>
            <person name="Kapitonov V.V."/>
            <person name="Jurka J."/>
            <person name="Genikhovich G."/>
            <person name="Grigoriev I.V."/>
            <person name="Lucas S.M."/>
            <person name="Steele R.E."/>
            <person name="Finnerty J.R."/>
            <person name="Technau U."/>
            <person name="Martindale M.Q."/>
            <person name="Rokhsar D.S."/>
        </authorList>
    </citation>
    <scope>NUCLEOTIDE SEQUENCE [LARGE SCALE GENOMIC DNA]</scope>
    <source>
        <strain evidence="3">CH2 X CH6</strain>
    </source>
</reference>